<evidence type="ECO:0000313" key="1">
    <source>
        <dbReference type="EMBL" id="MTL92946.1"/>
    </source>
</evidence>
<dbReference type="EMBL" id="WMQV01000001">
    <property type="protein sequence ID" value="MTL92946.1"/>
    <property type="molecule type" value="Genomic_DNA"/>
</dbReference>
<reference evidence="1" key="1">
    <citation type="journal article" date="2019" name="Nat. Med.">
        <title>A library of human gut bacterial isolates paired with longitudinal multiomics data enables mechanistic microbiome research.</title>
        <authorList>
            <person name="Poyet M."/>
            <person name="Groussin M."/>
            <person name="Gibbons S.M."/>
            <person name="Avila-Pacheco J."/>
            <person name="Jiang X."/>
            <person name="Kearney S.M."/>
            <person name="Perrotta A.R."/>
            <person name="Berdy B."/>
            <person name="Zhao S."/>
            <person name="Lieberman T.D."/>
            <person name="Swanson P.K."/>
            <person name="Smith M."/>
            <person name="Roesemann S."/>
            <person name="Alexander J.E."/>
            <person name="Rich S.A."/>
            <person name="Livny J."/>
            <person name="Vlamakis H."/>
            <person name="Clish C."/>
            <person name="Bullock K."/>
            <person name="Deik A."/>
            <person name="Scott J."/>
            <person name="Pierce K.A."/>
            <person name="Xavier R.J."/>
            <person name="Alm E.J."/>
        </authorList>
    </citation>
    <scope>NUCLEOTIDE SEQUENCE</scope>
    <source>
        <strain evidence="1">BIOML-A179</strain>
    </source>
</reference>
<protein>
    <submittedName>
        <fullName evidence="1">Uncharacterized protein</fullName>
    </submittedName>
</protein>
<sequence length="378" mass="43419">MKKGISIFILSMLLAGCQSVTSMPQQEIVEDNQGVEEEVEELSDVLFNLNELGDEYLQPLTFLGRLGGHDLYLTVPYTLDHQAILYQMSASRLDVIKEVMLGMSVFKVKILDNQLYVIKEEELFIFDEELEVVQVEGLPDVINGEGKILGCDFNQDLTMMSYSNTEGLWLWNQGSEPVLLAKPIYYDAQKLLEVSYYGMPTFINNGQHLIAEIGGYEAAAGYLICELASQTCEKLEVPAQANMMDLAYNEDYLQMFVYEEDDFVMRWFGLKEQQFLEGDLIEFEPVEGETREIMDYMQQGNEMVVAIGIKNEGQFFPKWIDIERYEILEDGILEFLEQLTIIEDIKVDLIGFTQEGKVIYCLDHDDLGYSQRNFYVTE</sequence>
<dbReference type="AlphaFoldDB" id="A0A6I3N403"/>
<accession>A0A6I3N403</accession>
<dbReference type="RefSeq" id="WP_129821292.1">
    <property type="nucleotide sequence ID" value="NZ_RCYV01000003.1"/>
</dbReference>
<organism evidence="1">
    <name type="scientific">Turicibacter sanguinis</name>
    <dbReference type="NCBI Taxonomy" id="154288"/>
    <lineage>
        <taxon>Bacteria</taxon>
        <taxon>Bacillati</taxon>
        <taxon>Bacillota</taxon>
        <taxon>Erysipelotrichia</taxon>
        <taxon>Erysipelotrichales</taxon>
        <taxon>Turicibacteraceae</taxon>
        <taxon>Turicibacter</taxon>
    </lineage>
</organism>
<gene>
    <name evidence="1" type="ORF">GMA64_00190</name>
</gene>
<comment type="caution">
    <text evidence="1">The sequence shown here is derived from an EMBL/GenBank/DDBJ whole genome shotgun (WGS) entry which is preliminary data.</text>
</comment>
<name>A0A6I3N403_9FIRM</name>
<proteinExistence type="predicted"/>
<dbReference type="PROSITE" id="PS51257">
    <property type="entry name" value="PROKAR_LIPOPROTEIN"/>
    <property type="match status" value="1"/>
</dbReference>